<dbReference type="InterPro" id="IPR027887">
    <property type="entry name" value="DUF4464"/>
</dbReference>
<evidence type="ECO:0000256" key="4">
    <source>
        <dbReference type="ARBA" id="ARBA00021436"/>
    </source>
</evidence>
<proteinExistence type="predicted"/>
<gene>
    <name evidence="7" type="ORF">E2986_09079</name>
</gene>
<comment type="subcellular location">
    <subcellularLocation>
        <location evidence="3">Cytoplasm</location>
    </subcellularLocation>
    <subcellularLocation>
        <location evidence="2">Nucleus</location>
    </subcellularLocation>
</comment>
<dbReference type="EMBL" id="WNWW01000885">
    <property type="protein sequence ID" value="KAF3421152.1"/>
    <property type="molecule type" value="Genomic_DNA"/>
</dbReference>
<keyword evidence="8" id="KW-1185">Reference proteome</keyword>
<dbReference type="PANTHER" id="PTHR33588:SF1">
    <property type="entry name" value="CILIA- AND FLAGELLA-ASSOCIATED PROTEIN 299"/>
    <property type="match status" value="1"/>
</dbReference>
<dbReference type="GO" id="GO:0005634">
    <property type="term" value="C:nucleus"/>
    <property type="evidence" value="ECO:0007669"/>
    <property type="project" value="UniProtKB-SubCell"/>
</dbReference>
<dbReference type="Proteomes" id="UP000655588">
    <property type="component" value="Unassembled WGS sequence"/>
</dbReference>
<dbReference type="PANTHER" id="PTHR33588">
    <property type="entry name" value="CILIA- AND FLAGELLA-ASSOCIATED PROTEIN 299"/>
    <property type="match status" value="1"/>
</dbReference>
<name>A0A833W1S0_9HYME</name>
<protein>
    <recommendedName>
        <fullName evidence="4">Cilia- and flagella-associated protein 299</fullName>
    </recommendedName>
</protein>
<dbReference type="GO" id="GO:0005737">
    <property type="term" value="C:cytoplasm"/>
    <property type="evidence" value="ECO:0007669"/>
    <property type="project" value="UniProtKB-SubCell"/>
</dbReference>
<evidence type="ECO:0000313" key="8">
    <source>
        <dbReference type="Proteomes" id="UP000655588"/>
    </source>
</evidence>
<evidence type="ECO:0000256" key="2">
    <source>
        <dbReference type="ARBA" id="ARBA00004123"/>
    </source>
</evidence>
<reference evidence="7" key="1">
    <citation type="submission" date="2019-11" db="EMBL/GenBank/DDBJ databases">
        <title>The nuclear and mitochondrial genomes of Frieseomelitta varia - a highly eusocial stingless bee (Meliponini) with a permanently sterile worker caste.</title>
        <authorList>
            <person name="Freitas F.C.P."/>
            <person name="Lourenco A.P."/>
            <person name="Nunes F.M.F."/>
            <person name="Paschoal A.R."/>
            <person name="Abreu F.C.P."/>
            <person name="Barbin F.O."/>
            <person name="Bataglia L."/>
            <person name="Cardoso-Junior C.A.M."/>
            <person name="Cervoni M.S."/>
            <person name="Silva S.R."/>
            <person name="Dalarmi F."/>
            <person name="Del Lama M.A."/>
            <person name="Depintor T.S."/>
            <person name="Ferreira K.M."/>
            <person name="Goria P.S."/>
            <person name="Jaskot M.C."/>
            <person name="Lago D.C."/>
            <person name="Luna-Lucena D."/>
            <person name="Moda L.M."/>
            <person name="Nascimento L."/>
            <person name="Pedrino M."/>
            <person name="Rabico F.O."/>
            <person name="Sanches F.C."/>
            <person name="Santos D.E."/>
            <person name="Santos C.G."/>
            <person name="Vieira J."/>
            <person name="Lopes T.F."/>
            <person name="Barchuk A.R."/>
            <person name="Hartfelder K."/>
            <person name="Simoes Z.L.P."/>
            <person name="Bitondi M.M.G."/>
            <person name="Pinheiro D.G."/>
        </authorList>
    </citation>
    <scope>NUCLEOTIDE SEQUENCE</scope>
    <source>
        <strain evidence="7">USP_RPSP 00005682</strain>
        <tissue evidence="7">Whole individual</tissue>
    </source>
</reference>
<evidence type="ECO:0000256" key="3">
    <source>
        <dbReference type="ARBA" id="ARBA00004496"/>
    </source>
</evidence>
<evidence type="ECO:0000313" key="7">
    <source>
        <dbReference type="EMBL" id="KAF3421152.1"/>
    </source>
</evidence>
<keyword evidence="6" id="KW-0539">Nucleus</keyword>
<evidence type="ECO:0000256" key="6">
    <source>
        <dbReference type="ARBA" id="ARBA00023242"/>
    </source>
</evidence>
<evidence type="ECO:0000256" key="5">
    <source>
        <dbReference type="ARBA" id="ARBA00022490"/>
    </source>
</evidence>
<comment type="caution">
    <text evidence="7">The sequence shown here is derived from an EMBL/GenBank/DDBJ whole genome shotgun (WGS) entry which is preliminary data.</text>
</comment>
<accession>A0A833W1S0</accession>
<keyword evidence="5" id="KW-0963">Cytoplasm</keyword>
<comment type="function">
    <text evidence="1">May be involved in spermatogenesis.</text>
</comment>
<organism evidence="7 8">
    <name type="scientific">Frieseomelitta varia</name>
    <dbReference type="NCBI Taxonomy" id="561572"/>
    <lineage>
        <taxon>Eukaryota</taxon>
        <taxon>Metazoa</taxon>
        <taxon>Ecdysozoa</taxon>
        <taxon>Arthropoda</taxon>
        <taxon>Hexapoda</taxon>
        <taxon>Insecta</taxon>
        <taxon>Pterygota</taxon>
        <taxon>Neoptera</taxon>
        <taxon>Endopterygota</taxon>
        <taxon>Hymenoptera</taxon>
        <taxon>Apocrita</taxon>
        <taxon>Aculeata</taxon>
        <taxon>Apoidea</taxon>
        <taxon>Anthophila</taxon>
        <taxon>Apidae</taxon>
        <taxon>Frieseomelitta</taxon>
    </lineage>
</organism>
<dbReference type="AlphaFoldDB" id="A0A833W1S0"/>
<evidence type="ECO:0000256" key="1">
    <source>
        <dbReference type="ARBA" id="ARBA00003056"/>
    </source>
</evidence>
<dbReference type="Pfam" id="PF14713">
    <property type="entry name" value="DUF4464"/>
    <property type="match status" value="1"/>
</dbReference>
<sequence>MTEVGTQIDSDKRLLQFETYEDYLDSLITFVDLGYLGNLNIAHRLAELGYRCTGETLDEDTFYCRLKAVKNLFFPIYRPYELTSEHVTPSDNLMQELALRERLNRLKIISTIIFIRNLTKLQFEISGYIDFNERLEKENWLPYFQGRKKL</sequence>